<feature type="transmembrane region" description="Helical" evidence="5">
    <location>
        <begin position="235"/>
        <end position="253"/>
    </location>
</feature>
<dbReference type="AlphaFoldDB" id="A0A2T1DST0"/>
<dbReference type="GO" id="GO:0055085">
    <property type="term" value="P:transmembrane transport"/>
    <property type="evidence" value="ECO:0007669"/>
    <property type="project" value="InterPro"/>
</dbReference>
<keyword evidence="8" id="KW-1185">Reference proteome</keyword>
<evidence type="ECO:0000313" key="7">
    <source>
        <dbReference type="EMBL" id="PSB23542.1"/>
    </source>
</evidence>
<gene>
    <name evidence="7" type="ORF">C7B82_30820</name>
</gene>
<dbReference type="Gene3D" id="1.20.1740.10">
    <property type="entry name" value="Amino acid/polyamine transporter I"/>
    <property type="match status" value="1"/>
</dbReference>
<reference evidence="8" key="1">
    <citation type="submission" date="2018-02" db="EMBL/GenBank/DDBJ databases">
        <authorList>
            <person name="Moore K."/>
            <person name="Momper L."/>
        </authorList>
    </citation>
    <scope>NUCLEOTIDE SEQUENCE [LARGE SCALE GENOMIC DNA]</scope>
    <source>
        <strain evidence="8">ULC18</strain>
    </source>
</reference>
<feature type="transmembrane region" description="Helical" evidence="5">
    <location>
        <begin position="333"/>
        <end position="357"/>
    </location>
</feature>
<accession>A0A2T1DST0</accession>
<dbReference type="GO" id="GO:0016020">
    <property type="term" value="C:membrane"/>
    <property type="evidence" value="ECO:0007669"/>
    <property type="project" value="UniProtKB-SubCell"/>
</dbReference>
<feature type="transmembrane region" description="Helical" evidence="5">
    <location>
        <begin position="399"/>
        <end position="422"/>
    </location>
</feature>
<evidence type="ECO:0000313" key="8">
    <source>
        <dbReference type="Proteomes" id="UP000239576"/>
    </source>
</evidence>
<reference evidence="7 8" key="2">
    <citation type="submission" date="2018-03" db="EMBL/GenBank/DDBJ databases">
        <title>The ancient ancestry and fast evolution of plastids.</title>
        <authorList>
            <person name="Moore K.R."/>
            <person name="Magnabosco C."/>
            <person name="Momper L."/>
            <person name="Gold D.A."/>
            <person name="Bosak T."/>
            <person name="Fournier G.P."/>
        </authorList>
    </citation>
    <scope>NUCLEOTIDE SEQUENCE [LARGE SCALE GENOMIC DNA]</scope>
    <source>
        <strain evidence="7 8">ULC18</strain>
    </source>
</reference>
<feature type="transmembrane region" description="Helical" evidence="5">
    <location>
        <begin position="200"/>
        <end position="223"/>
    </location>
</feature>
<feature type="transmembrane region" description="Helical" evidence="5">
    <location>
        <begin position="428"/>
        <end position="445"/>
    </location>
</feature>
<dbReference type="PANTHER" id="PTHR42770:SF11">
    <property type="entry name" value="INNER MEMBRANE TRANSPORT PROTEIN YBAT"/>
    <property type="match status" value="1"/>
</dbReference>
<comment type="caution">
    <text evidence="7">The sequence shown here is derived from an EMBL/GenBank/DDBJ whole genome shotgun (WGS) entry which is preliminary data.</text>
</comment>
<feature type="transmembrane region" description="Helical" evidence="5">
    <location>
        <begin position="132"/>
        <end position="151"/>
    </location>
</feature>
<dbReference type="OrthoDB" id="9804700at2"/>
<dbReference type="EMBL" id="PVWK01000161">
    <property type="protein sequence ID" value="PSB23542.1"/>
    <property type="molecule type" value="Genomic_DNA"/>
</dbReference>
<comment type="subcellular location">
    <subcellularLocation>
        <location evidence="1">Membrane</location>
        <topology evidence="1">Multi-pass membrane protein</topology>
    </subcellularLocation>
</comment>
<feature type="transmembrane region" description="Helical" evidence="5">
    <location>
        <begin position="363"/>
        <end position="387"/>
    </location>
</feature>
<evidence type="ECO:0000256" key="3">
    <source>
        <dbReference type="ARBA" id="ARBA00022989"/>
    </source>
</evidence>
<keyword evidence="2 5" id="KW-0812">Transmembrane</keyword>
<evidence type="ECO:0000256" key="1">
    <source>
        <dbReference type="ARBA" id="ARBA00004141"/>
    </source>
</evidence>
<feature type="transmembrane region" description="Helical" evidence="5">
    <location>
        <begin position="94"/>
        <end position="120"/>
    </location>
</feature>
<dbReference type="PIRSF" id="PIRSF006060">
    <property type="entry name" value="AA_transporter"/>
    <property type="match status" value="1"/>
</dbReference>
<dbReference type="InterPro" id="IPR050367">
    <property type="entry name" value="APC_superfamily"/>
</dbReference>
<dbReference type="RefSeq" id="WP_106261152.1">
    <property type="nucleotide sequence ID" value="NZ_CAWNSW010000115.1"/>
</dbReference>
<evidence type="ECO:0000256" key="5">
    <source>
        <dbReference type="SAM" id="Phobius"/>
    </source>
</evidence>
<dbReference type="InterPro" id="IPR004841">
    <property type="entry name" value="AA-permease/SLC12A_dom"/>
</dbReference>
<feature type="transmembrane region" description="Helical" evidence="5">
    <location>
        <begin position="283"/>
        <end position="312"/>
    </location>
</feature>
<organism evidence="7 8">
    <name type="scientific">Stenomitos frigidus ULC18</name>
    <dbReference type="NCBI Taxonomy" id="2107698"/>
    <lineage>
        <taxon>Bacteria</taxon>
        <taxon>Bacillati</taxon>
        <taxon>Cyanobacteriota</taxon>
        <taxon>Cyanophyceae</taxon>
        <taxon>Leptolyngbyales</taxon>
        <taxon>Leptolyngbyaceae</taxon>
        <taxon>Stenomitos</taxon>
    </lineage>
</organism>
<evidence type="ECO:0000259" key="6">
    <source>
        <dbReference type="Pfam" id="PF00324"/>
    </source>
</evidence>
<feature type="transmembrane region" description="Helical" evidence="5">
    <location>
        <begin position="27"/>
        <end position="46"/>
    </location>
</feature>
<evidence type="ECO:0000256" key="4">
    <source>
        <dbReference type="ARBA" id="ARBA00023136"/>
    </source>
</evidence>
<feature type="transmembrane region" description="Helical" evidence="5">
    <location>
        <begin position="52"/>
        <end position="73"/>
    </location>
</feature>
<dbReference type="PANTHER" id="PTHR42770">
    <property type="entry name" value="AMINO ACID TRANSPORTER-RELATED"/>
    <property type="match status" value="1"/>
</dbReference>
<proteinExistence type="predicted"/>
<evidence type="ECO:0000256" key="2">
    <source>
        <dbReference type="ARBA" id="ARBA00022692"/>
    </source>
</evidence>
<dbReference type="Proteomes" id="UP000239576">
    <property type="component" value="Unassembled WGS sequence"/>
</dbReference>
<keyword evidence="4 5" id="KW-0472">Membrane</keyword>
<feature type="transmembrane region" description="Helical" evidence="5">
    <location>
        <begin position="158"/>
        <end position="180"/>
    </location>
</feature>
<keyword evidence="3 5" id="KW-1133">Transmembrane helix</keyword>
<feature type="domain" description="Amino acid permease/ SLC12A" evidence="6">
    <location>
        <begin position="24"/>
        <end position="419"/>
    </location>
</feature>
<sequence>MTTYSKQRALGLRADCLSFPETMAQSVGNIAPAAMPAVSIGLVFASAGNGTWLTFLIATIGLALVSININHFARRLSLPGTIYGAIGKNLGPTAGIVAGWAMVAAYLCTAIAVMSGFVIYANVVLNEFGLQAPPILLYTICILIVWFYAFTDIQLSTVLMLLLELTSILLILSLAIIVLAQHGFAIDTPQVLLKDVSPEGLRLGLVLAIFSYVGFESATTLGDEVKRPFQNIPRAVLWSAVLSGLFFILVSYAEVLGFRKYAIAFDKTDVPLSVLSNLAGVELLGLAIAVGVMFSFLTCCLASITAGTRVLYSLGRQQILPKSLGTVHPQNQTPHVAIFLSVIVVFLIPTALTLLGISSLDIYGYFGTLATYGFLLIYVLISIAGPIELYRQKRLRQRDLAISVPAVLFMMTPAVASFFPIPPFPYNFLPYGFLAYLMIGAWLSSRLQRRSPQIIKDMERDFEVSPNSGS</sequence>
<dbReference type="Pfam" id="PF00324">
    <property type="entry name" value="AA_permease"/>
    <property type="match status" value="1"/>
</dbReference>
<protein>
    <submittedName>
        <fullName evidence="7">Amino acid permease</fullName>
    </submittedName>
</protein>
<name>A0A2T1DST0_9CYAN</name>